<dbReference type="PROSITE" id="PS51257">
    <property type="entry name" value="PROKAR_LIPOPROTEIN"/>
    <property type="match status" value="1"/>
</dbReference>
<dbReference type="AlphaFoldDB" id="A0A094PZP1"/>
<dbReference type="EMBL" id="JNSL01000064">
    <property type="protein sequence ID" value="KGA17310.1"/>
    <property type="molecule type" value="Genomic_DNA"/>
</dbReference>
<gene>
    <name evidence="1" type="ORF">GM51_10735</name>
</gene>
<organism evidence="1">
    <name type="scientific">freshwater metagenome</name>
    <dbReference type="NCBI Taxonomy" id="449393"/>
    <lineage>
        <taxon>unclassified sequences</taxon>
        <taxon>metagenomes</taxon>
        <taxon>ecological metagenomes</taxon>
    </lineage>
</organism>
<feature type="non-terminal residue" evidence="1">
    <location>
        <position position="435"/>
    </location>
</feature>
<name>A0A094PZP1_9ZZZZ</name>
<accession>A0A094PZP1</accession>
<proteinExistence type="predicted"/>
<comment type="caution">
    <text evidence="1">The sequence shown here is derived from an EMBL/GenBank/DDBJ whole genome shotgun (WGS) entry which is preliminary data.</text>
</comment>
<evidence type="ECO:0000313" key="1">
    <source>
        <dbReference type="EMBL" id="KGA17310.1"/>
    </source>
</evidence>
<reference evidence="1" key="1">
    <citation type="submission" date="2014-06" db="EMBL/GenBank/DDBJ databases">
        <title>Key roles for freshwater Actinobacteria revealed by deep metagenomic sequencing.</title>
        <authorList>
            <person name="Ghai R."/>
            <person name="Mizuno C.M."/>
            <person name="Picazo A."/>
            <person name="Camacho A."/>
            <person name="Rodriguez-Valera F."/>
        </authorList>
    </citation>
    <scope>NUCLEOTIDE SEQUENCE</scope>
</reference>
<protein>
    <submittedName>
        <fullName evidence="1">Uncharacterized protein</fullName>
    </submittedName>
</protein>
<sequence length="435" mass="46348">MRNRPYFLGLLIASVFLTACAAFSTKSPTTISTTESLVSQIASHCTDLDAPELGEGKMCVDNGFRIKADDFSFSNWGRSTEADANVTIQTLIDLFGHSAVCVDGPSTECVIRPTTVQKLEEWNNALAGGRCEGLATLSTRFLLKLDDPTTFKPNATRVADLQRGNQLLDSSIVYWWATQFLTEVSDRAAISRTKSPLQLVDDLIQGLANGVGYTVGLYFGSSGHAVTPFAVTHRGEDFIIHVYDNNFPGVRKEIVVNGTTNAWNYAAARAQPDGNSIDWTGTTGTLELTPMSSRKGPFKCSFCSTSTTTTDTVLTIASRDPAAAGYTFITTRDGQRIEASPDSVINTISGSTYAVSKGLGGGLVTIHIPNTVTDFDIEMRRGSSVIPAADVVVAIQRPMAAKIQVSGDLAHTVVGSSSTGTTLIAVRSDSTSVSA</sequence>